<keyword evidence="7" id="KW-1185">Reference proteome</keyword>
<comment type="similarity">
    <text evidence="1">Belongs to the LysR transcriptional regulatory family.</text>
</comment>
<dbReference type="GO" id="GO:0032993">
    <property type="term" value="C:protein-DNA complex"/>
    <property type="evidence" value="ECO:0007669"/>
    <property type="project" value="TreeGrafter"/>
</dbReference>
<protein>
    <submittedName>
        <fullName evidence="6">DNA-binding transcriptional LysR family regulator</fullName>
    </submittedName>
</protein>
<reference evidence="6 7" key="1">
    <citation type="submission" date="2020-08" db="EMBL/GenBank/DDBJ databases">
        <title>Sequencing the genomes of 1000 actinobacteria strains.</title>
        <authorList>
            <person name="Klenk H.-P."/>
        </authorList>
    </citation>
    <scope>NUCLEOTIDE SEQUENCE [LARGE SCALE GENOMIC DNA]</scope>
    <source>
        <strain evidence="6 7">DSM 28796</strain>
    </source>
</reference>
<dbReference type="PRINTS" id="PR00039">
    <property type="entry name" value="HTHLYSR"/>
</dbReference>
<dbReference type="FunFam" id="1.10.10.10:FF:000001">
    <property type="entry name" value="LysR family transcriptional regulator"/>
    <property type="match status" value="1"/>
</dbReference>
<evidence type="ECO:0000313" key="6">
    <source>
        <dbReference type="EMBL" id="MBB5830984.1"/>
    </source>
</evidence>
<dbReference type="GO" id="GO:0003700">
    <property type="term" value="F:DNA-binding transcription factor activity"/>
    <property type="evidence" value="ECO:0007669"/>
    <property type="project" value="InterPro"/>
</dbReference>
<dbReference type="Gene3D" id="3.40.190.290">
    <property type="match status" value="1"/>
</dbReference>
<comment type="caution">
    <text evidence="6">The sequence shown here is derived from an EMBL/GenBank/DDBJ whole genome shotgun (WGS) entry which is preliminary data.</text>
</comment>
<dbReference type="InterPro" id="IPR036388">
    <property type="entry name" value="WH-like_DNA-bd_sf"/>
</dbReference>
<evidence type="ECO:0000256" key="4">
    <source>
        <dbReference type="ARBA" id="ARBA00023163"/>
    </source>
</evidence>
<evidence type="ECO:0000256" key="3">
    <source>
        <dbReference type="ARBA" id="ARBA00023125"/>
    </source>
</evidence>
<evidence type="ECO:0000256" key="1">
    <source>
        <dbReference type="ARBA" id="ARBA00009437"/>
    </source>
</evidence>
<organism evidence="6 7">
    <name type="scientific">Brachybacterium aquaticum</name>
    <dbReference type="NCBI Taxonomy" id="1432564"/>
    <lineage>
        <taxon>Bacteria</taxon>
        <taxon>Bacillati</taxon>
        <taxon>Actinomycetota</taxon>
        <taxon>Actinomycetes</taxon>
        <taxon>Micrococcales</taxon>
        <taxon>Dermabacteraceae</taxon>
        <taxon>Brachybacterium</taxon>
    </lineage>
</organism>
<dbReference type="Pfam" id="PF00126">
    <property type="entry name" value="HTH_1"/>
    <property type="match status" value="1"/>
</dbReference>
<dbReference type="AlphaFoldDB" id="A0A841ACU7"/>
<evidence type="ECO:0000259" key="5">
    <source>
        <dbReference type="PROSITE" id="PS50931"/>
    </source>
</evidence>
<dbReference type="SUPFAM" id="SSF53850">
    <property type="entry name" value="Periplasmic binding protein-like II"/>
    <property type="match status" value="1"/>
</dbReference>
<keyword evidence="4" id="KW-0804">Transcription</keyword>
<name>A0A841ACU7_9MICO</name>
<dbReference type="CDD" id="cd05466">
    <property type="entry name" value="PBP2_LTTR_substrate"/>
    <property type="match status" value="1"/>
</dbReference>
<keyword evidence="2" id="KW-0805">Transcription regulation</keyword>
<dbReference type="InterPro" id="IPR005119">
    <property type="entry name" value="LysR_subst-bd"/>
</dbReference>
<dbReference type="InterPro" id="IPR000847">
    <property type="entry name" value="LysR_HTH_N"/>
</dbReference>
<dbReference type="Proteomes" id="UP000588158">
    <property type="component" value="Unassembled WGS sequence"/>
</dbReference>
<dbReference type="Pfam" id="PF03466">
    <property type="entry name" value="LysR_substrate"/>
    <property type="match status" value="1"/>
</dbReference>
<evidence type="ECO:0000313" key="7">
    <source>
        <dbReference type="Proteomes" id="UP000588158"/>
    </source>
</evidence>
<dbReference type="PANTHER" id="PTHR30346">
    <property type="entry name" value="TRANSCRIPTIONAL DUAL REGULATOR HCAR-RELATED"/>
    <property type="match status" value="1"/>
</dbReference>
<proteinExistence type="inferred from homology"/>
<dbReference type="SUPFAM" id="SSF46785">
    <property type="entry name" value="Winged helix' DNA-binding domain"/>
    <property type="match status" value="1"/>
</dbReference>
<feature type="domain" description="HTH lysR-type" evidence="5">
    <location>
        <begin position="1"/>
        <end position="58"/>
    </location>
</feature>
<dbReference type="Gene3D" id="1.10.10.10">
    <property type="entry name" value="Winged helix-like DNA-binding domain superfamily/Winged helix DNA-binding domain"/>
    <property type="match status" value="1"/>
</dbReference>
<gene>
    <name evidence="6" type="ORF">HNR70_000797</name>
</gene>
<accession>A0A841ACU7</accession>
<dbReference type="PANTHER" id="PTHR30346:SF28">
    <property type="entry name" value="HTH-TYPE TRANSCRIPTIONAL REGULATOR CYNR"/>
    <property type="match status" value="1"/>
</dbReference>
<dbReference type="EMBL" id="JACHLZ010000001">
    <property type="protein sequence ID" value="MBB5830984.1"/>
    <property type="molecule type" value="Genomic_DNA"/>
</dbReference>
<dbReference type="RefSeq" id="WP_184324520.1">
    <property type="nucleotide sequence ID" value="NZ_JACHLZ010000001.1"/>
</dbReference>
<dbReference type="GO" id="GO:0003677">
    <property type="term" value="F:DNA binding"/>
    <property type="evidence" value="ECO:0007669"/>
    <property type="project" value="UniProtKB-KW"/>
</dbReference>
<dbReference type="PROSITE" id="PS50931">
    <property type="entry name" value="HTH_LYSR"/>
    <property type="match status" value="1"/>
</dbReference>
<keyword evidence="3 6" id="KW-0238">DNA-binding</keyword>
<sequence length="306" mass="32208">MDVRHLEYFLGIVDHGGFARAAEAMHIAQPSLSQAIRRLERDLGVELFHRLGRGVRLTGAGEQLVGPARRAVRSLQAARDAARSSRELTLGTVDICAMPSPGIEPLTTLIGMLRERHPGLDIRSAAAFTPEEVVASVAGGETEVGLLGAAGRPATADLGVITFAPQPLVLISPPGTHAPGGEVGTIGRRELSGIDVVISPRGSLMRQLVDDALAHGNDIRVVAEVSHRTSLLPLVLAGVGHSVMPSSWTRMAQLAGCTVRTIDPPTALQVHLVHRREDLTAAAAAFVALAKELSQDELAGDEAPNL</sequence>
<evidence type="ECO:0000256" key="2">
    <source>
        <dbReference type="ARBA" id="ARBA00023015"/>
    </source>
</evidence>
<dbReference type="InterPro" id="IPR036390">
    <property type="entry name" value="WH_DNA-bd_sf"/>
</dbReference>